<dbReference type="Pfam" id="PF05699">
    <property type="entry name" value="Dimer_Tnp_hAT"/>
    <property type="match status" value="1"/>
</dbReference>
<proteinExistence type="predicted"/>
<feature type="region of interest" description="Disordered" evidence="1">
    <location>
        <begin position="27"/>
        <end position="62"/>
    </location>
</feature>
<feature type="domain" description="DUF659" evidence="2">
    <location>
        <begin position="140"/>
        <end position="231"/>
    </location>
</feature>
<evidence type="ECO:0000259" key="2">
    <source>
        <dbReference type="Pfam" id="PF04937"/>
    </source>
</evidence>
<dbReference type="EMBL" id="QGNW01001662">
    <property type="protein sequence ID" value="RVW33925.1"/>
    <property type="molecule type" value="Genomic_DNA"/>
</dbReference>
<reference evidence="5 6" key="1">
    <citation type="journal article" date="2018" name="PLoS Genet.">
        <title>Population sequencing reveals clonal diversity and ancestral inbreeding in the grapevine cultivar Chardonnay.</title>
        <authorList>
            <person name="Roach M.J."/>
            <person name="Johnson D.L."/>
            <person name="Bohlmann J."/>
            <person name="van Vuuren H.J."/>
            <person name="Jones S.J."/>
            <person name="Pretorius I.S."/>
            <person name="Schmidt S.A."/>
            <person name="Borneman A.R."/>
        </authorList>
    </citation>
    <scope>NUCLEOTIDE SEQUENCE [LARGE SCALE GENOMIC DNA]</scope>
    <source>
        <strain evidence="6">cv. Chardonnay</strain>
        <tissue evidence="5">Leaf</tissue>
    </source>
</reference>
<dbReference type="InterPro" id="IPR012337">
    <property type="entry name" value="RNaseH-like_sf"/>
</dbReference>
<gene>
    <name evidence="5" type="primary">VvCHDh000004_693</name>
    <name evidence="5" type="ORF">CK203_082928</name>
</gene>
<sequence length="925" mass="104977">MNMGSEYVNEDLFGLEDEDIGEEINSRTNVTNISSGGSNRGGSGGRTFSSKKPRQKGPMDHFFTPNAEMVVQNQRSGKMNQTTINDAYKKEARERACTLITRWMYEAAIPFNAVTYPSFQPMIEAIGQYGVGMKGPTFHEGTMFMQSIDASSMIKTGEKMFELLDKWVEQVGEENVIQVITDNHSSYVMAGRLLELKRPHLYWTPCAAHCLDLMLEDIGKLPNIKRTLERAISLNGYIYNRSGLLNMMRRFTGQRELLRPAKTRAEGENYSQHSSNAFILEHYCVLLKGSGPLVRVLRLVDGEKKAPMGYIYEAMNRAKDAIVRSFNGNEEKYKEIFNIIDKRWEIQLHRPLHAAGLTRDPAKQEKVVAEVSLFTNAQGLFGNELAVRTRKTRAPAEWWAAYGASAPNLQKFAMKVLNLTCSASGCERNWSIFENIHSKRRNRLDHQRLNDLVYIKYNRALKRRYNERNTIDPISLKDIDDSNEWLIGRMEDEDSHGAAGAEEARFDTRARARASSSIIPPTRGIASSSRTLPSYSLIDEDEDGDMVDSADEEDGEGYKCGDGNDDDDDFVDLEEELQDYFAPWCALSLLKLWGGFLSGWQLNGKGGAGVEITHLLFADDTLVFCEPSLDQVSYLSCLPMWFEVMSGLKVNLDKNEITSVGRVENVEIWLLSLVARSISLRLEQIQRDFLWGGGALERKPHLVDWSIVCSDKPKGDLGVRNLALLNKALLCKWSWHFAVEREALWRQVICAKYGEEEGGWRSCVVRGSFGVGLWKAIRRVWDVIGDNMVEDMWSHSGGEVWAPRFSRRLNDWEVFDVEHFLLRLQGRRVYGDVEDQVVWTKAKDGRFSVKSLYKALEPEKLGDFPTRVIWNSLVPPRASFFAWEAMWKKIGVIGVAWALCGKGEEESVVFSSLVSFLNCLEGKKQ</sequence>
<dbReference type="SUPFAM" id="SSF53098">
    <property type="entry name" value="Ribonuclease H-like"/>
    <property type="match status" value="1"/>
</dbReference>
<dbReference type="InterPro" id="IPR026960">
    <property type="entry name" value="RVT-Znf"/>
</dbReference>
<accession>A0A438DEM9</accession>
<name>A0A438DEM9_VITVI</name>
<dbReference type="PANTHER" id="PTHR32166">
    <property type="entry name" value="OSJNBA0013A04.12 PROTEIN"/>
    <property type="match status" value="1"/>
</dbReference>
<feature type="domain" description="Reverse transcriptase zinc-binding" evidence="4">
    <location>
        <begin position="847"/>
        <end position="891"/>
    </location>
</feature>
<dbReference type="GO" id="GO:0046983">
    <property type="term" value="F:protein dimerization activity"/>
    <property type="evidence" value="ECO:0007669"/>
    <property type="project" value="InterPro"/>
</dbReference>
<feature type="compositionally biased region" description="Acidic residues" evidence="1">
    <location>
        <begin position="541"/>
        <end position="555"/>
    </location>
</feature>
<dbReference type="PANTHER" id="PTHR32166:SF74">
    <property type="entry name" value="OS05G0256350 PROTEIN"/>
    <property type="match status" value="1"/>
</dbReference>
<dbReference type="InterPro" id="IPR007021">
    <property type="entry name" value="DUF659"/>
</dbReference>
<evidence type="ECO:0000313" key="6">
    <source>
        <dbReference type="Proteomes" id="UP000288805"/>
    </source>
</evidence>
<dbReference type="InterPro" id="IPR008906">
    <property type="entry name" value="HATC_C_dom"/>
</dbReference>
<feature type="region of interest" description="Disordered" evidence="1">
    <location>
        <begin position="541"/>
        <end position="563"/>
    </location>
</feature>
<comment type="caution">
    <text evidence="5">The sequence shown here is derived from an EMBL/GenBank/DDBJ whole genome shotgun (WGS) entry which is preliminary data.</text>
</comment>
<organism evidence="5 6">
    <name type="scientific">Vitis vinifera</name>
    <name type="common">Grape</name>
    <dbReference type="NCBI Taxonomy" id="29760"/>
    <lineage>
        <taxon>Eukaryota</taxon>
        <taxon>Viridiplantae</taxon>
        <taxon>Streptophyta</taxon>
        <taxon>Embryophyta</taxon>
        <taxon>Tracheophyta</taxon>
        <taxon>Spermatophyta</taxon>
        <taxon>Magnoliopsida</taxon>
        <taxon>eudicotyledons</taxon>
        <taxon>Gunneridae</taxon>
        <taxon>Pentapetalae</taxon>
        <taxon>rosids</taxon>
        <taxon>Vitales</taxon>
        <taxon>Vitaceae</taxon>
        <taxon>Viteae</taxon>
        <taxon>Vitis</taxon>
    </lineage>
</organism>
<dbReference type="AlphaFoldDB" id="A0A438DEM9"/>
<evidence type="ECO:0000259" key="4">
    <source>
        <dbReference type="Pfam" id="PF13966"/>
    </source>
</evidence>
<dbReference type="Pfam" id="PF04937">
    <property type="entry name" value="DUF659"/>
    <property type="match status" value="1"/>
</dbReference>
<evidence type="ECO:0000313" key="5">
    <source>
        <dbReference type="EMBL" id="RVW33925.1"/>
    </source>
</evidence>
<dbReference type="Pfam" id="PF13966">
    <property type="entry name" value="zf-RVT"/>
    <property type="match status" value="1"/>
</dbReference>
<feature type="domain" description="HAT C-terminal dimerisation" evidence="3">
    <location>
        <begin position="392"/>
        <end position="458"/>
    </location>
</feature>
<dbReference type="Proteomes" id="UP000288805">
    <property type="component" value="Unassembled WGS sequence"/>
</dbReference>
<evidence type="ECO:0000256" key="1">
    <source>
        <dbReference type="SAM" id="MobiDB-lite"/>
    </source>
</evidence>
<evidence type="ECO:0000259" key="3">
    <source>
        <dbReference type="Pfam" id="PF05699"/>
    </source>
</evidence>
<protein>
    <submittedName>
        <fullName evidence="5">Putative ribonuclease H protein</fullName>
    </submittedName>
</protein>